<dbReference type="RefSeq" id="WP_065305895.1">
    <property type="nucleotide sequence ID" value="NZ_LOCQ01000029.1"/>
</dbReference>
<dbReference type="STRING" id="1747903.ASR47_103414"/>
<dbReference type="PROSITE" id="PS50850">
    <property type="entry name" value="MFS"/>
    <property type="match status" value="1"/>
</dbReference>
<organism evidence="6 7">
    <name type="scientific">Janthinobacterium psychrotolerans</name>
    <dbReference type="NCBI Taxonomy" id="1747903"/>
    <lineage>
        <taxon>Bacteria</taxon>
        <taxon>Pseudomonadati</taxon>
        <taxon>Pseudomonadota</taxon>
        <taxon>Betaproteobacteria</taxon>
        <taxon>Burkholderiales</taxon>
        <taxon>Oxalobacteraceae</taxon>
        <taxon>Janthinobacterium</taxon>
    </lineage>
</organism>
<evidence type="ECO:0000259" key="5">
    <source>
        <dbReference type="PROSITE" id="PS50850"/>
    </source>
</evidence>
<evidence type="ECO:0000256" key="2">
    <source>
        <dbReference type="ARBA" id="ARBA00022989"/>
    </source>
</evidence>
<feature type="transmembrane region" description="Helical" evidence="4">
    <location>
        <begin position="56"/>
        <end position="74"/>
    </location>
</feature>
<gene>
    <name evidence="6" type="ORF">ASR47_103414</name>
</gene>
<dbReference type="PANTHER" id="PTHR23539:SF1">
    <property type="entry name" value="MAJOR FACILITATOR SUPERFAMILY (MFS) PROFILE DOMAIN-CONTAINING PROTEIN"/>
    <property type="match status" value="1"/>
</dbReference>
<feature type="transmembrane region" description="Helical" evidence="4">
    <location>
        <begin position="296"/>
        <end position="315"/>
    </location>
</feature>
<dbReference type="CDD" id="cd06174">
    <property type="entry name" value="MFS"/>
    <property type="match status" value="1"/>
</dbReference>
<keyword evidence="2 4" id="KW-1133">Transmembrane helix</keyword>
<dbReference type="AlphaFoldDB" id="A0A1A7C6K9"/>
<dbReference type="Gene3D" id="1.20.1250.20">
    <property type="entry name" value="MFS general substrate transporter like domains"/>
    <property type="match status" value="2"/>
</dbReference>
<feature type="transmembrane region" description="Helical" evidence="4">
    <location>
        <begin position="355"/>
        <end position="379"/>
    </location>
</feature>
<dbReference type="InterPro" id="IPR011701">
    <property type="entry name" value="MFS"/>
</dbReference>
<evidence type="ECO:0000313" key="6">
    <source>
        <dbReference type="EMBL" id="OBV41541.1"/>
    </source>
</evidence>
<feature type="transmembrane region" description="Helical" evidence="4">
    <location>
        <begin position="321"/>
        <end position="343"/>
    </location>
</feature>
<keyword evidence="1 4" id="KW-0812">Transmembrane</keyword>
<dbReference type="Pfam" id="PF07690">
    <property type="entry name" value="MFS_1"/>
    <property type="match status" value="1"/>
</dbReference>
<feature type="transmembrane region" description="Helical" evidence="4">
    <location>
        <begin position="268"/>
        <end position="289"/>
    </location>
</feature>
<evidence type="ECO:0000313" key="7">
    <source>
        <dbReference type="Proteomes" id="UP000092713"/>
    </source>
</evidence>
<dbReference type="OrthoDB" id="9812574at2"/>
<name>A0A1A7C6K9_9BURK</name>
<proteinExistence type="predicted"/>
<dbReference type="Proteomes" id="UP000092713">
    <property type="component" value="Unassembled WGS sequence"/>
</dbReference>
<accession>A0A1A7C6K9</accession>
<feature type="transmembrane region" description="Helical" evidence="4">
    <location>
        <begin position="118"/>
        <end position="139"/>
    </location>
</feature>
<dbReference type="InterPro" id="IPR020846">
    <property type="entry name" value="MFS_dom"/>
</dbReference>
<sequence length="415" mass="43306">MSAPGTLERAASVPAPLGGKLMALAVLNFFLADSRDGLGPFLDAYLTTQGWRPMDLGLLATIGGVLGLAAGMPAGALADRSHHKRLMIIAPVTLITVMSMLCIAFPGRAVVFSTQTLAALAGVLIMPALSGITLGLVGPKRFGEQLGRNEAYNHGGNMVLLGATWGASAWFGLPGVAVLMLATTIATVAATLAIDPHAIDHVAARGGECGGERGEHPPASTWRVLVHNRPLLLLSVALLLFHFGNAPLARLISQQFALQMQRPFETTAIITMVSQTAALAAAVAAPFIIRRDLVRTAAVLAMLTLPLRGVIAWAFSSFGMIYPVQLLDGLGVGLLGILTPFLVERLTRGSGHFNLALAAVMVVQGVGAASSNMVAGYLVTHYGYSVTYLLHGAMALVALAALLPALRPARPDARR</sequence>
<dbReference type="SUPFAM" id="SSF103473">
    <property type="entry name" value="MFS general substrate transporter"/>
    <property type="match status" value="1"/>
</dbReference>
<feature type="domain" description="Major facilitator superfamily (MFS) profile" evidence="5">
    <location>
        <begin position="230"/>
        <end position="415"/>
    </location>
</feature>
<evidence type="ECO:0000256" key="3">
    <source>
        <dbReference type="ARBA" id="ARBA00023136"/>
    </source>
</evidence>
<keyword evidence="7" id="KW-1185">Reference proteome</keyword>
<dbReference type="GO" id="GO:0022857">
    <property type="term" value="F:transmembrane transporter activity"/>
    <property type="evidence" value="ECO:0007669"/>
    <property type="project" value="InterPro"/>
</dbReference>
<feature type="transmembrane region" description="Helical" evidence="4">
    <location>
        <begin position="151"/>
        <end position="171"/>
    </location>
</feature>
<dbReference type="InterPro" id="IPR036259">
    <property type="entry name" value="MFS_trans_sf"/>
</dbReference>
<evidence type="ECO:0000256" key="1">
    <source>
        <dbReference type="ARBA" id="ARBA00022692"/>
    </source>
</evidence>
<keyword evidence="3 4" id="KW-0472">Membrane</keyword>
<feature type="transmembrane region" description="Helical" evidence="4">
    <location>
        <begin position="385"/>
        <end position="406"/>
    </location>
</feature>
<dbReference type="EMBL" id="LOCQ01000029">
    <property type="protein sequence ID" value="OBV41541.1"/>
    <property type="molecule type" value="Genomic_DNA"/>
</dbReference>
<reference evidence="6 7" key="1">
    <citation type="submission" date="2016-04" db="EMBL/GenBank/DDBJ databases">
        <title>Draft genome sequence of Janthinobacterium psychrotolerans sp. nov., isolated from freshwater sediments in Denmark.</title>
        <authorList>
            <person name="Gong X."/>
            <person name="Skrivergaard S."/>
            <person name="Korsgaard B.S."/>
            <person name="Schreiber L."/>
            <person name="Marshall I.P."/>
            <person name="Finster K."/>
            <person name="Schramm A."/>
        </authorList>
    </citation>
    <scope>NUCLEOTIDE SEQUENCE [LARGE SCALE GENOMIC DNA]</scope>
    <source>
        <strain evidence="6 7">S3-2</strain>
    </source>
</reference>
<evidence type="ECO:0000256" key="4">
    <source>
        <dbReference type="SAM" id="Phobius"/>
    </source>
</evidence>
<feature type="transmembrane region" description="Helical" evidence="4">
    <location>
        <begin position="86"/>
        <end position="106"/>
    </location>
</feature>
<protein>
    <submittedName>
        <fullName evidence="6">Putative arabinose efflux permease, MFS family</fullName>
    </submittedName>
</protein>
<dbReference type="PANTHER" id="PTHR23539">
    <property type="entry name" value="MFS TRANSPORTER"/>
    <property type="match status" value="1"/>
</dbReference>
<comment type="caution">
    <text evidence="6">The sequence shown here is derived from an EMBL/GenBank/DDBJ whole genome shotgun (WGS) entry which is preliminary data.</text>
</comment>
<feature type="transmembrane region" description="Helical" evidence="4">
    <location>
        <begin position="231"/>
        <end position="248"/>
    </location>
</feature>